<evidence type="ECO:0000313" key="2">
    <source>
        <dbReference type="EMBL" id="CAD9049451.1"/>
    </source>
</evidence>
<name>A0A7S1JNS5_9ALVE</name>
<sequence length="147" mass="15932">MGAGQSRATLVSRVETAVRELEVHPPNLSELSYDSLLLLDTCLDPDGSVKDTRTFLHYLEAHHQLEQIRLKARKGEDYKAYIASLASGDFGAGAGETVPPSAGGSPEAASSHQSHGGDPTMMHTDDEFRKRRGNEQDGDTGEPTRQQ</sequence>
<feature type="region of interest" description="Disordered" evidence="1">
    <location>
        <begin position="89"/>
        <end position="147"/>
    </location>
</feature>
<dbReference type="EMBL" id="HBGB01007965">
    <property type="protein sequence ID" value="CAD9049451.1"/>
    <property type="molecule type" value="Transcribed_RNA"/>
</dbReference>
<proteinExistence type="predicted"/>
<gene>
    <name evidence="2" type="ORF">VBRA1451_LOCUS4511</name>
</gene>
<feature type="compositionally biased region" description="Basic and acidic residues" evidence="1">
    <location>
        <begin position="123"/>
        <end position="135"/>
    </location>
</feature>
<reference evidence="2" key="1">
    <citation type="submission" date="2021-01" db="EMBL/GenBank/DDBJ databases">
        <authorList>
            <person name="Corre E."/>
            <person name="Pelletier E."/>
            <person name="Niang G."/>
            <person name="Scheremetjew M."/>
            <person name="Finn R."/>
            <person name="Kale V."/>
            <person name="Holt S."/>
            <person name="Cochrane G."/>
            <person name="Meng A."/>
            <person name="Brown T."/>
            <person name="Cohen L."/>
        </authorList>
    </citation>
    <scope>NUCLEOTIDE SEQUENCE</scope>
    <source>
        <strain evidence="2">CCMP3346</strain>
    </source>
</reference>
<accession>A0A7S1JNS5</accession>
<feature type="compositionally biased region" description="Low complexity" evidence="1">
    <location>
        <begin position="99"/>
        <end position="111"/>
    </location>
</feature>
<organism evidence="2">
    <name type="scientific">Vitrella brassicaformis</name>
    <dbReference type="NCBI Taxonomy" id="1169539"/>
    <lineage>
        <taxon>Eukaryota</taxon>
        <taxon>Sar</taxon>
        <taxon>Alveolata</taxon>
        <taxon>Colpodellida</taxon>
        <taxon>Vitrellaceae</taxon>
        <taxon>Vitrella</taxon>
    </lineage>
</organism>
<protein>
    <submittedName>
        <fullName evidence="2">Uncharacterized protein</fullName>
    </submittedName>
</protein>
<dbReference type="AlphaFoldDB" id="A0A7S1JNS5"/>
<evidence type="ECO:0000256" key="1">
    <source>
        <dbReference type="SAM" id="MobiDB-lite"/>
    </source>
</evidence>